<dbReference type="PROSITE" id="PS50181">
    <property type="entry name" value="FBOX"/>
    <property type="match status" value="1"/>
</dbReference>
<reference evidence="2" key="1">
    <citation type="submission" date="2020-01" db="EMBL/GenBank/DDBJ databases">
        <authorList>
            <person name="Mishra B."/>
        </authorList>
    </citation>
    <scope>NUCLEOTIDE SEQUENCE [LARGE SCALE GENOMIC DNA]</scope>
</reference>
<dbReference type="PANTHER" id="PTHR31293:SF12">
    <property type="entry name" value="RNI-LIKE SUPERFAMILY PROTEIN"/>
    <property type="match status" value="1"/>
</dbReference>
<name>A0A6D2KQ55_9BRAS</name>
<gene>
    <name evidence="2" type="ORF">MERR_LOCUS42464</name>
</gene>
<dbReference type="EMBL" id="CACVBM020001607">
    <property type="protein sequence ID" value="CAA7055228.1"/>
    <property type="molecule type" value="Genomic_DNA"/>
</dbReference>
<accession>A0A6D2KQ55</accession>
<dbReference type="OrthoDB" id="612216at2759"/>
<dbReference type="SUPFAM" id="SSF52047">
    <property type="entry name" value="RNI-like"/>
    <property type="match status" value="1"/>
</dbReference>
<dbReference type="SUPFAM" id="SSF81383">
    <property type="entry name" value="F-box domain"/>
    <property type="match status" value="1"/>
</dbReference>
<dbReference type="Pfam" id="PF00646">
    <property type="entry name" value="F-box"/>
    <property type="match status" value="1"/>
</dbReference>
<dbReference type="Pfam" id="PF24758">
    <property type="entry name" value="LRR_At5g56370"/>
    <property type="match status" value="1"/>
</dbReference>
<feature type="domain" description="F-box" evidence="1">
    <location>
        <begin position="11"/>
        <end position="59"/>
    </location>
</feature>
<dbReference type="Proteomes" id="UP000467841">
    <property type="component" value="Unassembled WGS sequence"/>
</dbReference>
<dbReference type="AlphaFoldDB" id="A0A6D2KQ55"/>
<keyword evidence="3" id="KW-1185">Reference proteome</keyword>
<dbReference type="PANTHER" id="PTHR31293">
    <property type="entry name" value="RNI-LIKE SUPERFAMILY PROTEIN"/>
    <property type="match status" value="1"/>
</dbReference>
<dbReference type="InterPro" id="IPR001810">
    <property type="entry name" value="F-box_dom"/>
</dbReference>
<proteinExistence type="predicted"/>
<protein>
    <recommendedName>
        <fullName evidence="1">F-box domain-containing protein</fullName>
    </recommendedName>
</protein>
<comment type="caution">
    <text evidence="2">The sequence shown here is derived from an EMBL/GenBank/DDBJ whole genome shotgun (WGS) entry which is preliminary data.</text>
</comment>
<evidence type="ECO:0000259" key="1">
    <source>
        <dbReference type="PROSITE" id="PS50181"/>
    </source>
</evidence>
<organism evidence="2 3">
    <name type="scientific">Microthlaspi erraticum</name>
    <dbReference type="NCBI Taxonomy" id="1685480"/>
    <lineage>
        <taxon>Eukaryota</taxon>
        <taxon>Viridiplantae</taxon>
        <taxon>Streptophyta</taxon>
        <taxon>Embryophyta</taxon>
        <taxon>Tracheophyta</taxon>
        <taxon>Spermatophyta</taxon>
        <taxon>Magnoliopsida</taxon>
        <taxon>eudicotyledons</taxon>
        <taxon>Gunneridae</taxon>
        <taxon>Pentapetalae</taxon>
        <taxon>rosids</taxon>
        <taxon>malvids</taxon>
        <taxon>Brassicales</taxon>
        <taxon>Brassicaceae</taxon>
        <taxon>Coluteocarpeae</taxon>
        <taxon>Microthlaspi</taxon>
    </lineage>
</organism>
<dbReference type="InterPro" id="IPR006566">
    <property type="entry name" value="FBD"/>
</dbReference>
<dbReference type="CDD" id="cd22160">
    <property type="entry name" value="F-box_AtFBL13-like"/>
    <property type="match status" value="1"/>
</dbReference>
<evidence type="ECO:0000313" key="2">
    <source>
        <dbReference type="EMBL" id="CAA7055228.1"/>
    </source>
</evidence>
<dbReference type="InterPro" id="IPR055411">
    <property type="entry name" value="LRR_FXL15/At3g58940/PEG3-like"/>
</dbReference>
<sequence length="471" mass="52971">MLESCRGTRNMDRISNLPNEIICHIGSFISAKEAAFTTVLSKRWRNLLTIIPKLHYDGLVDDEGSFEDFFDGLLAIPVSTRIRTLSLKCNHMAQYDEHINRCLCEVVKRGAMVLELQIEVAKEGSYSLPLEIFTCKTVEKMELGSGFAIDFIPADALIPALKTLSLDSVLFYNDFGGGCAFQALVSASPVLEELVMDGIEWERWRWSWAVSSPTLQRLTIQRQVWDSNERYGNSNNVLDSRGLAYDFDSISLDAPSLTYLEYSDYVPKEYPIVNLNSLVEAKLDLRVDQDSIWGGEHAEDFDPMNMVNGLKNVEILDLTIETMVMLYVYREALPVFGNLFQVSVSLSSYCWYSLPILIAKSPNLKTLIIEDSDHCVDEKALVCVCQCVSETSDVLSSSLEVLNITGYRGTMGELVVLMEHFLGKLACLQLVEVHARVSGGDEKLKVLSDLLMLPRVSSKCKIQVKFSPKRY</sequence>
<evidence type="ECO:0000313" key="3">
    <source>
        <dbReference type="Proteomes" id="UP000467841"/>
    </source>
</evidence>
<dbReference type="InterPro" id="IPR055294">
    <property type="entry name" value="FBL60-like"/>
</dbReference>
<dbReference type="InterPro" id="IPR053781">
    <property type="entry name" value="F-box_AtFBL13-like"/>
</dbReference>
<dbReference type="SMART" id="SM00579">
    <property type="entry name" value="FBD"/>
    <property type="match status" value="1"/>
</dbReference>
<dbReference type="InterPro" id="IPR036047">
    <property type="entry name" value="F-box-like_dom_sf"/>
</dbReference>